<dbReference type="Proteomes" id="UP001188597">
    <property type="component" value="Unassembled WGS sequence"/>
</dbReference>
<evidence type="ECO:0000256" key="1">
    <source>
        <dbReference type="ARBA" id="ARBA00000798"/>
    </source>
</evidence>
<dbReference type="EMBL" id="JAVXUP010001373">
    <property type="protein sequence ID" value="KAK3012479.1"/>
    <property type="molecule type" value="Genomic_DNA"/>
</dbReference>
<protein>
    <recommendedName>
        <fullName evidence="2">phospholipase D</fullName>
        <ecNumber evidence="2">3.1.4.4</ecNumber>
    </recommendedName>
</protein>
<feature type="domain" description="PLD phosphodiesterase" evidence="7">
    <location>
        <begin position="1"/>
        <end position="26"/>
    </location>
</feature>
<dbReference type="InterPro" id="IPR015679">
    <property type="entry name" value="PLipase_D_fam"/>
</dbReference>
<reference evidence="8" key="1">
    <citation type="submission" date="2022-12" db="EMBL/GenBank/DDBJ databases">
        <title>Draft genome assemblies for two species of Escallonia (Escalloniales).</title>
        <authorList>
            <person name="Chanderbali A."/>
            <person name="Dervinis C."/>
            <person name="Anghel I."/>
            <person name="Soltis D."/>
            <person name="Soltis P."/>
            <person name="Zapata F."/>
        </authorList>
    </citation>
    <scope>NUCLEOTIDE SEQUENCE</scope>
    <source>
        <strain evidence="8">UCBG64.0493</strain>
        <tissue evidence="8">Leaf</tissue>
    </source>
</reference>
<dbReference type="GO" id="GO:0005886">
    <property type="term" value="C:plasma membrane"/>
    <property type="evidence" value="ECO:0007669"/>
    <property type="project" value="TreeGrafter"/>
</dbReference>
<evidence type="ECO:0000256" key="4">
    <source>
        <dbReference type="ARBA" id="ARBA00022801"/>
    </source>
</evidence>
<dbReference type="SUPFAM" id="SSF56024">
    <property type="entry name" value="Phospholipase D/nuclease"/>
    <property type="match status" value="1"/>
</dbReference>
<dbReference type="InterPro" id="IPR001736">
    <property type="entry name" value="PLipase_D/transphosphatidylase"/>
</dbReference>
<keyword evidence="4" id="KW-0378">Hydrolase</keyword>
<proteinExistence type="predicted"/>
<keyword evidence="3" id="KW-0677">Repeat</keyword>
<evidence type="ECO:0000313" key="9">
    <source>
        <dbReference type="Proteomes" id="UP001188597"/>
    </source>
</evidence>
<sequence length="171" mass="19134">VYGHSKVMVVDECTTLIGSANINDRSLLGSRDSEISQISDPVVDSTYKDQWMATAKGLRVVLTASLRQSMAYWKEKIGHTAIDLGIAPEKLDSYRDGNIKGTDPMERLQAVKGHLVPFPLDFMCKEDLRPIFNESEYYASTQLMISVERLEKSLNRSALRMVFSLISANVS</sequence>
<dbReference type="Gene3D" id="3.30.870.10">
    <property type="entry name" value="Endonuclease Chain A"/>
    <property type="match status" value="1"/>
</dbReference>
<evidence type="ECO:0000313" key="8">
    <source>
        <dbReference type="EMBL" id="KAK3012479.1"/>
    </source>
</evidence>
<keyword evidence="9" id="KW-1185">Reference proteome</keyword>
<dbReference type="GO" id="GO:0009395">
    <property type="term" value="P:phospholipid catabolic process"/>
    <property type="evidence" value="ECO:0007669"/>
    <property type="project" value="TreeGrafter"/>
</dbReference>
<comment type="catalytic activity">
    <reaction evidence="1">
        <text>a 1,2-diacyl-sn-glycero-3-phosphocholine + H2O = a 1,2-diacyl-sn-glycero-3-phosphate + choline + H(+)</text>
        <dbReference type="Rhea" id="RHEA:14445"/>
        <dbReference type="ChEBI" id="CHEBI:15354"/>
        <dbReference type="ChEBI" id="CHEBI:15377"/>
        <dbReference type="ChEBI" id="CHEBI:15378"/>
        <dbReference type="ChEBI" id="CHEBI:57643"/>
        <dbReference type="ChEBI" id="CHEBI:58608"/>
        <dbReference type="EC" id="3.1.4.4"/>
    </reaction>
</comment>
<feature type="non-terminal residue" evidence="8">
    <location>
        <position position="1"/>
    </location>
</feature>
<keyword evidence="5" id="KW-0442">Lipid degradation</keyword>
<dbReference type="GO" id="GO:0004630">
    <property type="term" value="F:phospholipase D activity"/>
    <property type="evidence" value="ECO:0007669"/>
    <property type="project" value="UniProtKB-EC"/>
</dbReference>
<accession>A0AA89AQ00</accession>
<dbReference type="PANTHER" id="PTHR18896:SF76">
    <property type="entry name" value="PHOSPHOLIPASE"/>
    <property type="match status" value="1"/>
</dbReference>
<evidence type="ECO:0000256" key="2">
    <source>
        <dbReference type="ARBA" id="ARBA00012027"/>
    </source>
</evidence>
<comment type="caution">
    <text evidence="8">The sequence shown here is derived from an EMBL/GenBank/DDBJ whole genome shotgun (WGS) entry which is preliminary data.</text>
</comment>
<name>A0AA89AQ00_9ASTE</name>
<evidence type="ECO:0000256" key="5">
    <source>
        <dbReference type="ARBA" id="ARBA00022963"/>
    </source>
</evidence>
<evidence type="ECO:0000256" key="3">
    <source>
        <dbReference type="ARBA" id="ARBA00022737"/>
    </source>
</evidence>
<dbReference type="EC" id="3.1.4.4" evidence="2"/>
<gene>
    <name evidence="8" type="ORF">RJ639_007930</name>
</gene>
<evidence type="ECO:0000256" key="6">
    <source>
        <dbReference type="ARBA" id="ARBA00023098"/>
    </source>
</evidence>
<organism evidence="8 9">
    <name type="scientific">Escallonia herrerae</name>
    <dbReference type="NCBI Taxonomy" id="1293975"/>
    <lineage>
        <taxon>Eukaryota</taxon>
        <taxon>Viridiplantae</taxon>
        <taxon>Streptophyta</taxon>
        <taxon>Embryophyta</taxon>
        <taxon>Tracheophyta</taxon>
        <taxon>Spermatophyta</taxon>
        <taxon>Magnoliopsida</taxon>
        <taxon>eudicotyledons</taxon>
        <taxon>Gunneridae</taxon>
        <taxon>Pentapetalae</taxon>
        <taxon>asterids</taxon>
        <taxon>campanulids</taxon>
        <taxon>Escalloniales</taxon>
        <taxon>Escalloniaceae</taxon>
        <taxon>Escallonia</taxon>
    </lineage>
</organism>
<dbReference type="PROSITE" id="PS50035">
    <property type="entry name" value="PLD"/>
    <property type="match status" value="1"/>
</dbReference>
<dbReference type="AlphaFoldDB" id="A0AA89AQ00"/>
<keyword evidence="6" id="KW-0443">Lipid metabolism</keyword>
<evidence type="ECO:0000259" key="7">
    <source>
        <dbReference type="PROSITE" id="PS50035"/>
    </source>
</evidence>
<dbReference type="Pfam" id="PF00614">
    <property type="entry name" value="PLDc"/>
    <property type="match status" value="1"/>
</dbReference>
<dbReference type="PANTHER" id="PTHR18896">
    <property type="entry name" value="PHOSPHOLIPASE D"/>
    <property type="match status" value="1"/>
</dbReference>